<dbReference type="Pfam" id="PF07690">
    <property type="entry name" value="MFS_1"/>
    <property type="match status" value="1"/>
</dbReference>
<dbReference type="AlphaFoldDB" id="A0A0R2GYS8"/>
<feature type="transmembrane region" description="Helical" evidence="7">
    <location>
        <begin position="220"/>
        <end position="239"/>
    </location>
</feature>
<feature type="transmembrane region" description="Helical" evidence="7">
    <location>
        <begin position="318"/>
        <end position="340"/>
    </location>
</feature>
<dbReference type="Proteomes" id="UP000051992">
    <property type="component" value="Unassembled WGS sequence"/>
</dbReference>
<evidence type="ECO:0000256" key="5">
    <source>
        <dbReference type="ARBA" id="ARBA00022989"/>
    </source>
</evidence>
<evidence type="ECO:0000256" key="3">
    <source>
        <dbReference type="ARBA" id="ARBA00022475"/>
    </source>
</evidence>
<name>A0A0R2GYS8_WEIVI</name>
<feature type="transmembrane region" description="Helical" evidence="7">
    <location>
        <begin position="259"/>
        <end position="279"/>
    </location>
</feature>
<keyword evidence="10" id="KW-1185">Reference proteome</keyword>
<dbReference type="CDD" id="cd17329">
    <property type="entry name" value="MFS_MdtH_MDR_like"/>
    <property type="match status" value="1"/>
</dbReference>
<dbReference type="PATRIC" id="fig|1629.5.peg.1269"/>
<keyword evidence="3" id="KW-1003">Cell membrane</keyword>
<feature type="transmembrane region" description="Helical" evidence="7">
    <location>
        <begin position="117"/>
        <end position="138"/>
    </location>
</feature>
<feature type="transmembrane region" description="Helical" evidence="7">
    <location>
        <begin position="381"/>
        <end position="403"/>
    </location>
</feature>
<dbReference type="InterPro" id="IPR050171">
    <property type="entry name" value="MFS_Transporters"/>
</dbReference>
<feature type="transmembrane region" description="Helical" evidence="7">
    <location>
        <begin position="352"/>
        <end position="375"/>
    </location>
</feature>
<evidence type="ECO:0000256" key="2">
    <source>
        <dbReference type="ARBA" id="ARBA00022448"/>
    </source>
</evidence>
<dbReference type="InterPro" id="IPR036259">
    <property type="entry name" value="MFS_trans_sf"/>
</dbReference>
<keyword evidence="6 7" id="KW-0472">Membrane</keyword>
<dbReference type="InterPro" id="IPR020846">
    <property type="entry name" value="MFS_dom"/>
</dbReference>
<feature type="transmembrane region" description="Helical" evidence="7">
    <location>
        <begin position="178"/>
        <end position="199"/>
    </location>
</feature>
<feature type="transmembrane region" description="Helical" evidence="7">
    <location>
        <begin position="60"/>
        <end position="81"/>
    </location>
</feature>
<dbReference type="Gene3D" id="1.20.1250.20">
    <property type="entry name" value="MFS general substrate transporter like domains"/>
    <property type="match status" value="2"/>
</dbReference>
<accession>A0A0R2GYS8</accession>
<evidence type="ECO:0000256" key="6">
    <source>
        <dbReference type="ARBA" id="ARBA00023136"/>
    </source>
</evidence>
<evidence type="ECO:0000256" key="1">
    <source>
        <dbReference type="ARBA" id="ARBA00004651"/>
    </source>
</evidence>
<dbReference type="PROSITE" id="PS50850">
    <property type="entry name" value="MFS"/>
    <property type="match status" value="1"/>
</dbReference>
<keyword evidence="5 7" id="KW-1133">Transmembrane helix</keyword>
<keyword evidence="4 7" id="KW-0812">Transmembrane</keyword>
<feature type="transmembrane region" description="Helical" evidence="7">
    <location>
        <begin position="291"/>
        <end position="312"/>
    </location>
</feature>
<dbReference type="SUPFAM" id="SSF103473">
    <property type="entry name" value="MFS general substrate transporter"/>
    <property type="match status" value="1"/>
</dbReference>
<feature type="transmembrane region" description="Helical" evidence="7">
    <location>
        <begin position="29"/>
        <end position="48"/>
    </location>
</feature>
<evidence type="ECO:0000313" key="9">
    <source>
        <dbReference type="EMBL" id="KRN45913.1"/>
    </source>
</evidence>
<evidence type="ECO:0000256" key="7">
    <source>
        <dbReference type="SAM" id="Phobius"/>
    </source>
</evidence>
<dbReference type="PANTHER" id="PTHR23517">
    <property type="entry name" value="RESISTANCE PROTEIN MDTM, PUTATIVE-RELATED-RELATED"/>
    <property type="match status" value="1"/>
</dbReference>
<evidence type="ECO:0000313" key="10">
    <source>
        <dbReference type="Proteomes" id="UP000051992"/>
    </source>
</evidence>
<protein>
    <submittedName>
        <fullName evidence="9">Multidrug transport protein</fullName>
    </submittedName>
</protein>
<keyword evidence="2" id="KW-0813">Transport</keyword>
<sequence>MNQSIIRLADSFVVRGKDMQQKTGMTLKWLLLASLINNFAFGFIWPVTTVYLNGPLHQSLVVVGWVMLLVASGQAFGSIISGRLFDRFAPYKLILIGTLGMICIQFLLVFFHGWPFYAVNLIVAALLNGWIMAVINAYGTLVKNHDGRFVFNMLYFTNNFGMVFATALLGLIYPFGIVWLFILSLGLYFVLLGIVRHAFKIDITVDDAHQQSAMPKLPRWNLKLVYGVIIGLIVLWIAYAQWQGNLSVYMTTDLHLPLWQYSLLWTINGLLIAIIQVGLNAFHLVTSPKAMWIQIFGGIFMFGLAFLILPFAHDFTGFAIAMVITTFGEVTAFPMIPALVNELTPAALKGRYQGLVAAAPSVGRAIGPLVGGLVIERDGYSALFNGGALLVFITFAVLALLMLKGYRHTQQFTEGD</sequence>
<dbReference type="InterPro" id="IPR011701">
    <property type="entry name" value="MFS"/>
</dbReference>
<proteinExistence type="predicted"/>
<feature type="domain" description="Major facilitator superfamily (MFS) profile" evidence="8">
    <location>
        <begin position="224"/>
        <end position="416"/>
    </location>
</feature>
<evidence type="ECO:0000256" key="4">
    <source>
        <dbReference type="ARBA" id="ARBA00022692"/>
    </source>
</evidence>
<organism evidence="9 10">
    <name type="scientific">Weissella viridescens</name>
    <name type="common">Lactobacillus viridescens</name>
    <dbReference type="NCBI Taxonomy" id="1629"/>
    <lineage>
        <taxon>Bacteria</taxon>
        <taxon>Bacillati</taxon>
        <taxon>Bacillota</taxon>
        <taxon>Bacilli</taxon>
        <taxon>Lactobacillales</taxon>
        <taxon>Lactobacillaceae</taxon>
        <taxon>Weissella</taxon>
    </lineage>
</organism>
<comment type="caution">
    <text evidence="9">The sequence shown here is derived from an EMBL/GenBank/DDBJ whole genome shotgun (WGS) entry which is preliminary data.</text>
</comment>
<dbReference type="EMBL" id="JQBM01000004">
    <property type="protein sequence ID" value="KRN45913.1"/>
    <property type="molecule type" value="Genomic_DNA"/>
</dbReference>
<reference evidence="9 10" key="1">
    <citation type="journal article" date="2015" name="Genome Announc.">
        <title>Expanding the biotechnology potential of lactobacilli through comparative genomics of 213 strains and associated genera.</title>
        <authorList>
            <person name="Sun Z."/>
            <person name="Harris H.M."/>
            <person name="McCann A."/>
            <person name="Guo C."/>
            <person name="Argimon S."/>
            <person name="Zhang W."/>
            <person name="Yang X."/>
            <person name="Jeffery I.B."/>
            <person name="Cooney J.C."/>
            <person name="Kagawa T.F."/>
            <person name="Liu W."/>
            <person name="Song Y."/>
            <person name="Salvetti E."/>
            <person name="Wrobel A."/>
            <person name="Rasinkangas P."/>
            <person name="Parkhill J."/>
            <person name="Rea M.C."/>
            <person name="O'Sullivan O."/>
            <person name="Ritari J."/>
            <person name="Douillard F.P."/>
            <person name="Paul Ross R."/>
            <person name="Yang R."/>
            <person name="Briner A.E."/>
            <person name="Felis G.E."/>
            <person name="de Vos W.M."/>
            <person name="Barrangou R."/>
            <person name="Klaenhammer T.R."/>
            <person name="Caufield P.W."/>
            <person name="Cui Y."/>
            <person name="Zhang H."/>
            <person name="O'Toole P.W."/>
        </authorList>
    </citation>
    <scope>NUCLEOTIDE SEQUENCE [LARGE SCALE GENOMIC DNA]</scope>
    <source>
        <strain evidence="9 10">DSM 20410</strain>
    </source>
</reference>
<feature type="transmembrane region" description="Helical" evidence="7">
    <location>
        <begin position="93"/>
        <end position="111"/>
    </location>
</feature>
<dbReference type="PANTHER" id="PTHR23517:SF10">
    <property type="entry name" value="MAJOR FACILITATOR SUPERFAMILY (MFS) PROFILE DOMAIN-CONTAINING PROTEIN"/>
    <property type="match status" value="1"/>
</dbReference>
<dbReference type="GO" id="GO:0005886">
    <property type="term" value="C:plasma membrane"/>
    <property type="evidence" value="ECO:0007669"/>
    <property type="project" value="UniProtKB-SubCell"/>
</dbReference>
<evidence type="ECO:0000259" key="8">
    <source>
        <dbReference type="PROSITE" id="PS50850"/>
    </source>
</evidence>
<comment type="subcellular location">
    <subcellularLocation>
        <location evidence="1">Cell membrane</location>
        <topology evidence="1">Multi-pass membrane protein</topology>
    </subcellularLocation>
</comment>
<feature type="transmembrane region" description="Helical" evidence="7">
    <location>
        <begin position="150"/>
        <end position="172"/>
    </location>
</feature>
<gene>
    <name evidence="9" type="ORF">IV50_GL001256</name>
</gene>
<dbReference type="GO" id="GO:0022857">
    <property type="term" value="F:transmembrane transporter activity"/>
    <property type="evidence" value="ECO:0007669"/>
    <property type="project" value="InterPro"/>
</dbReference>